<organism evidence="1 2">
    <name type="scientific">Streptomyces heliomycini</name>
    <dbReference type="NCBI Taxonomy" id="284032"/>
    <lineage>
        <taxon>Bacteria</taxon>
        <taxon>Bacillati</taxon>
        <taxon>Actinomycetota</taxon>
        <taxon>Actinomycetes</taxon>
        <taxon>Kitasatosporales</taxon>
        <taxon>Streptomycetaceae</taxon>
        <taxon>Streptomyces</taxon>
    </lineage>
</organism>
<name>A0ABV5LHS4_9ACTN</name>
<keyword evidence="2" id="KW-1185">Reference proteome</keyword>
<accession>A0ABV5LHS4</accession>
<reference evidence="1 2" key="1">
    <citation type="submission" date="2024-09" db="EMBL/GenBank/DDBJ databases">
        <authorList>
            <person name="Sun Q."/>
            <person name="Mori K."/>
        </authorList>
    </citation>
    <scope>NUCLEOTIDE SEQUENCE [LARGE SCALE GENOMIC DNA]</scope>
    <source>
        <strain evidence="1 2">JCM 9767</strain>
    </source>
</reference>
<evidence type="ECO:0000313" key="2">
    <source>
        <dbReference type="Proteomes" id="UP001589753"/>
    </source>
</evidence>
<evidence type="ECO:0000313" key="1">
    <source>
        <dbReference type="EMBL" id="MFB9351698.1"/>
    </source>
</evidence>
<proteinExistence type="predicted"/>
<dbReference type="EMBL" id="JBHMDI010000131">
    <property type="protein sequence ID" value="MFB9351698.1"/>
    <property type="molecule type" value="Genomic_DNA"/>
</dbReference>
<dbReference type="Proteomes" id="UP001589753">
    <property type="component" value="Unassembled WGS sequence"/>
</dbReference>
<dbReference type="RefSeq" id="WP_380956762.1">
    <property type="nucleotide sequence ID" value="NZ_JBHMDI010000131.1"/>
</dbReference>
<gene>
    <name evidence="1" type="ORF">ACFFUA_30445</name>
</gene>
<sequence length="214" mass="24409">MGIQERERKLYRPLRRAGLEVIPDAVPDGTMPFVFGYRPTDIVGRFSHRYETPRLVERLNEDWYDLAVSSGLLDHRREFLVLLPHGTHTHQAALQKRSRLYGRRAAPEVWTRVRLLDRWDIMGRGAASAFLGIRAGHPGFGMMALDSSVYISCSTGEVGVDVVAVRHPARSENVLQELEWYANWDYPRADKELQKRIAVWLAGRAQGTVSRSGR</sequence>
<protein>
    <submittedName>
        <fullName evidence="1">Uncharacterized protein</fullName>
    </submittedName>
</protein>
<comment type="caution">
    <text evidence="1">The sequence shown here is derived from an EMBL/GenBank/DDBJ whole genome shotgun (WGS) entry which is preliminary data.</text>
</comment>